<dbReference type="SUPFAM" id="SSF56784">
    <property type="entry name" value="HAD-like"/>
    <property type="match status" value="1"/>
</dbReference>
<dbReference type="Pfam" id="PF08282">
    <property type="entry name" value="Hydrolase_3"/>
    <property type="match status" value="1"/>
</dbReference>
<dbReference type="eggNOG" id="ENOG502S1YA">
    <property type="taxonomic scope" value="Eukaryota"/>
</dbReference>
<accession>B7FRR9</accession>
<protein>
    <recommendedName>
        <fullName evidence="3">Haloacid dehalogenase-like hydrolase</fullName>
    </recommendedName>
</protein>
<gene>
    <name evidence="1" type="ORF">PHATRDRAFT_9904</name>
</gene>
<dbReference type="AlphaFoldDB" id="B7FRR9"/>
<dbReference type="STRING" id="556484.B7FRR9"/>
<dbReference type="PANTHER" id="PTHR10000">
    <property type="entry name" value="PHOSPHOSERINE PHOSPHATASE"/>
    <property type="match status" value="1"/>
</dbReference>
<dbReference type="Proteomes" id="UP000000759">
    <property type="component" value="Chromosome 2"/>
</dbReference>
<feature type="non-terminal residue" evidence="1">
    <location>
        <position position="1"/>
    </location>
</feature>
<keyword evidence="2" id="KW-1185">Reference proteome</keyword>
<dbReference type="KEGG" id="pti:PHATRDRAFT_9904"/>
<dbReference type="OrthoDB" id="27226at2759"/>
<dbReference type="PaxDb" id="2850-Phatr9904"/>
<dbReference type="GO" id="GO:0000287">
    <property type="term" value="F:magnesium ion binding"/>
    <property type="evidence" value="ECO:0007669"/>
    <property type="project" value="TreeGrafter"/>
</dbReference>
<dbReference type="PANTHER" id="PTHR10000:SF8">
    <property type="entry name" value="HAD SUPERFAMILY HYDROLASE-LIKE, TYPE 3"/>
    <property type="match status" value="1"/>
</dbReference>
<dbReference type="InterPro" id="IPR036412">
    <property type="entry name" value="HAD-like_sf"/>
</dbReference>
<dbReference type="GO" id="GO:0016791">
    <property type="term" value="F:phosphatase activity"/>
    <property type="evidence" value="ECO:0007669"/>
    <property type="project" value="TreeGrafter"/>
</dbReference>
<dbReference type="HOGENOM" id="CLU_571731_0_0_1"/>
<dbReference type="GeneID" id="7197594"/>
<dbReference type="EMBL" id="CM000606">
    <property type="protein sequence ID" value="EEC50664.1"/>
    <property type="molecule type" value="Genomic_DNA"/>
</dbReference>
<reference evidence="1 2" key="1">
    <citation type="journal article" date="2008" name="Nature">
        <title>The Phaeodactylum genome reveals the evolutionary history of diatom genomes.</title>
        <authorList>
            <person name="Bowler C."/>
            <person name="Allen A.E."/>
            <person name="Badger J.H."/>
            <person name="Grimwood J."/>
            <person name="Jabbari K."/>
            <person name="Kuo A."/>
            <person name="Maheswari U."/>
            <person name="Martens C."/>
            <person name="Maumus F."/>
            <person name="Otillar R.P."/>
            <person name="Rayko E."/>
            <person name="Salamov A."/>
            <person name="Vandepoele K."/>
            <person name="Beszteri B."/>
            <person name="Gruber A."/>
            <person name="Heijde M."/>
            <person name="Katinka M."/>
            <person name="Mock T."/>
            <person name="Valentin K."/>
            <person name="Verret F."/>
            <person name="Berges J.A."/>
            <person name="Brownlee C."/>
            <person name="Cadoret J.P."/>
            <person name="Chiovitti A."/>
            <person name="Choi C.J."/>
            <person name="Coesel S."/>
            <person name="De Martino A."/>
            <person name="Detter J.C."/>
            <person name="Durkin C."/>
            <person name="Falciatore A."/>
            <person name="Fournet J."/>
            <person name="Haruta M."/>
            <person name="Huysman M.J."/>
            <person name="Jenkins B.D."/>
            <person name="Jiroutova K."/>
            <person name="Jorgensen R.E."/>
            <person name="Joubert Y."/>
            <person name="Kaplan A."/>
            <person name="Kroger N."/>
            <person name="Kroth P.G."/>
            <person name="La Roche J."/>
            <person name="Lindquist E."/>
            <person name="Lommer M."/>
            <person name="Martin-Jezequel V."/>
            <person name="Lopez P.J."/>
            <person name="Lucas S."/>
            <person name="Mangogna M."/>
            <person name="McGinnis K."/>
            <person name="Medlin L.K."/>
            <person name="Montsant A."/>
            <person name="Oudot-Le Secq M.P."/>
            <person name="Napoli C."/>
            <person name="Obornik M."/>
            <person name="Parker M.S."/>
            <person name="Petit J.L."/>
            <person name="Porcel B.M."/>
            <person name="Poulsen N."/>
            <person name="Robison M."/>
            <person name="Rychlewski L."/>
            <person name="Rynearson T.A."/>
            <person name="Schmutz J."/>
            <person name="Shapiro H."/>
            <person name="Siaut M."/>
            <person name="Stanley M."/>
            <person name="Sussman M.R."/>
            <person name="Taylor A.R."/>
            <person name="Vardi A."/>
            <person name="von Dassow P."/>
            <person name="Vyverman W."/>
            <person name="Willis A."/>
            <person name="Wyrwicz L.S."/>
            <person name="Rokhsar D.S."/>
            <person name="Weissenbach J."/>
            <person name="Armbrust E.V."/>
            <person name="Green B.R."/>
            <person name="Van de Peer Y."/>
            <person name="Grigoriev I.V."/>
        </authorList>
    </citation>
    <scope>NUCLEOTIDE SEQUENCE [LARGE SCALE GENOMIC DNA]</scope>
    <source>
        <strain evidence="1 2">CCAP 1055/1</strain>
    </source>
</reference>
<dbReference type="GO" id="GO:0005829">
    <property type="term" value="C:cytosol"/>
    <property type="evidence" value="ECO:0007669"/>
    <property type="project" value="TreeGrafter"/>
</dbReference>
<reference evidence="2" key="2">
    <citation type="submission" date="2008-08" db="EMBL/GenBank/DDBJ databases">
        <authorList>
            <consortium name="Diatom Consortium"/>
            <person name="Grigoriev I."/>
            <person name="Grimwood J."/>
            <person name="Kuo A."/>
            <person name="Otillar R.P."/>
            <person name="Salamov A."/>
            <person name="Detter J.C."/>
            <person name="Lindquist E."/>
            <person name="Shapiro H."/>
            <person name="Lucas S."/>
            <person name="Glavina del Rio T."/>
            <person name="Pitluck S."/>
            <person name="Rokhsar D."/>
            <person name="Bowler C."/>
        </authorList>
    </citation>
    <scope>GENOME REANNOTATION</scope>
    <source>
        <strain evidence="2">CCAP 1055/1</strain>
    </source>
</reference>
<organism evidence="1 2">
    <name type="scientific">Phaeodactylum tricornutum (strain CCAP 1055/1)</name>
    <dbReference type="NCBI Taxonomy" id="556484"/>
    <lineage>
        <taxon>Eukaryota</taxon>
        <taxon>Sar</taxon>
        <taxon>Stramenopiles</taxon>
        <taxon>Ochrophyta</taxon>
        <taxon>Bacillariophyta</taxon>
        <taxon>Bacillariophyceae</taxon>
        <taxon>Bacillariophycidae</taxon>
        <taxon>Naviculales</taxon>
        <taxon>Phaeodactylaceae</taxon>
        <taxon>Phaeodactylum</taxon>
    </lineage>
</organism>
<name>B7FRR9_PHATC</name>
<dbReference type="RefSeq" id="XP_002177850.1">
    <property type="nucleotide sequence ID" value="XM_002177814.1"/>
</dbReference>
<sequence>VDGTLLTSAHDLHPITTRAVQDAVEAAFSPVHPLLYVFPATGKSRQGALDSLGPELGPLFAQCPGVFIQGLYVVDAAGNVIYEEKLSLDEVAAVEKLAQELDVSVFGYDGDTMFCSKHTKSSHIRDFHAKYGEPKATVLESLTSHKVSFHKCLLMDDNVDMLSDKVRPRLEELARQYSAEVTQAVPTMLEVLPSGCSKALGVEKLCDHLGLYMHADLLAIGDAENDVGMLRKAAVGIAVGNAVPTAQGAASVVLDETNDQGGAGIAMELFGLGKLL</sequence>
<evidence type="ECO:0000313" key="2">
    <source>
        <dbReference type="Proteomes" id="UP000000759"/>
    </source>
</evidence>
<dbReference type="InParanoid" id="B7FRR9"/>
<evidence type="ECO:0008006" key="3">
    <source>
        <dbReference type="Google" id="ProtNLM"/>
    </source>
</evidence>
<dbReference type="InterPro" id="IPR023214">
    <property type="entry name" value="HAD_sf"/>
</dbReference>
<dbReference type="Gene3D" id="3.30.1240.10">
    <property type="match status" value="1"/>
</dbReference>
<dbReference type="Gene3D" id="3.40.50.1000">
    <property type="entry name" value="HAD superfamily/HAD-like"/>
    <property type="match status" value="1"/>
</dbReference>
<evidence type="ECO:0000313" key="1">
    <source>
        <dbReference type="EMBL" id="EEC50664.1"/>
    </source>
</evidence>
<proteinExistence type="predicted"/>